<evidence type="ECO:0000256" key="2">
    <source>
        <dbReference type="ARBA" id="ARBA00023157"/>
    </source>
</evidence>
<accession>A0A8C9ZYP2</accession>
<dbReference type="GO" id="GO:0031643">
    <property type="term" value="P:positive regulation of myelination"/>
    <property type="evidence" value="ECO:0007669"/>
    <property type="project" value="TreeGrafter"/>
</dbReference>
<dbReference type="InterPro" id="IPR046350">
    <property type="entry name" value="Cystatin_sf"/>
</dbReference>
<feature type="region of interest" description="Disordered" evidence="3">
    <location>
        <begin position="30"/>
        <end position="72"/>
    </location>
</feature>
<keyword evidence="7" id="KW-1185">Reference proteome</keyword>
<proteinExistence type="inferred from homology"/>
<dbReference type="InterPro" id="IPR042886">
    <property type="entry name" value="Cystatin-F"/>
</dbReference>
<organism evidence="6 7">
    <name type="scientific">Sander lucioperca</name>
    <name type="common">Pike-perch</name>
    <name type="synonym">Perca lucioperca</name>
    <dbReference type="NCBI Taxonomy" id="283035"/>
    <lineage>
        <taxon>Eukaryota</taxon>
        <taxon>Metazoa</taxon>
        <taxon>Chordata</taxon>
        <taxon>Craniata</taxon>
        <taxon>Vertebrata</taxon>
        <taxon>Euteleostomi</taxon>
        <taxon>Actinopterygii</taxon>
        <taxon>Neopterygii</taxon>
        <taxon>Teleostei</taxon>
        <taxon>Neoteleostei</taxon>
        <taxon>Acanthomorphata</taxon>
        <taxon>Eupercaria</taxon>
        <taxon>Perciformes</taxon>
        <taxon>Percoidei</taxon>
        <taxon>Percidae</taxon>
        <taxon>Luciopercinae</taxon>
        <taxon>Sander</taxon>
    </lineage>
</organism>
<dbReference type="InterPro" id="IPR000010">
    <property type="entry name" value="Cystatin_dom"/>
</dbReference>
<evidence type="ECO:0000256" key="4">
    <source>
        <dbReference type="SAM" id="SignalP"/>
    </source>
</evidence>
<reference evidence="6" key="1">
    <citation type="submission" date="2025-08" db="UniProtKB">
        <authorList>
            <consortium name="Ensembl"/>
        </authorList>
    </citation>
    <scope>IDENTIFICATION</scope>
</reference>
<dbReference type="GO" id="GO:0005770">
    <property type="term" value="C:late endosome"/>
    <property type="evidence" value="ECO:0007669"/>
    <property type="project" value="TreeGrafter"/>
</dbReference>
<keyword evidence="4" id="KW-0732">Signal</keyword>
<evidence type="ECO:0000256" key="3">
    <source>
        <dbReference type="SAM" id="MobiDB-lite"/>
    </source>
</evidence>
<dbReference type="PANTHER" id="PTHR47141:SF1">
    <property type="entry name" value="CYSTATIN-F"/>
    <property type="match status" value="1"/>
</dbReference>
<reference evidence="6" key="2">
    <citation type="submission" date="2025-09" db="UniProtKB">
        <authorList>
            <consortium name="Ensembl"/>
        </authorList>
    </citation>
    <scope>IDENTIFICATION</scope>
</reference>
<evidence type="ECO:0000259" key="5">
    <source>
        <dbReference type="SMART" id="SM00043"/>
    </source>
</evidence>
<feature type="signal peptide" evidence="4">
    <location>
        <begin position="1"/>
        <end position="23"/>
    </location>
</feature>
<dbReference type="GO" id="GO:0005764">
    <property type="term" value="C:lysosome"/>
    <property type="evidence" value="ECO:0007669"/>
    <property type="project" value="TreeGrafter"/>
</dbReference>
<comment type="similarity">
    <text evidence="1">Belongs to the cystatin family.</text>
</comment>
<feature type="chain" id="PRO_5034242438" evidence="4">
    <location>
        <begin position="24"/>
        <end position="173"/>
    </location>
</feature>
<dbReference type="CDD" id="cd00042">
    <property type="entry name" value="CY"/>
    <property type="match status" value="1"/>
</dbReference>
<name>A0A8C9ZYP2_SANLU</name>
<dbReference type="Pfam" id="PF00031">
    <property type="entry name" value="Cystatin"/>
    <property type="match status" value="1"/>
</dbReference>
<feature type="domain" description="Cystatin" evidence="5">
    <location>
        <begin position="61"/>
        <end position="172"/>
    </location>
</feature>
<protein>
    <submittedName>
        <fullName evidence="6">Cystatin F</fullName>
    </submittedName>
</protein>
<dbReference type="GO" id="GO:1903979">
    <property type="term" value="P:negative regulation of microglial cell activation"/>
    <property type="evidence" value="ECO:0007669"/>
    <property type="project" value="TreeGrafter"/>
</dbReference>
<feature type="compositionally biased region" description="Low complexity" evidence="3">
    <location>
        <begin position="31"/>
        <end position="41"/>
    </location>
</feature>
<dbReference type="SUPFAM" id="SSF54403">
    <property type="entry name" value="Cystatin/monellin"/>
    <property type="match status" value="1"/>
</dbReference>
<dbReference type="SMART" id="SM00043">
    <property type="entry name" value="CY"/>
    <property type="match status" value="1"/>
</dbReference>
<dbReference type="PANTHER" id="PTHR47141">
    <property type="entry name" value="CYSTATIN-F"/>
    <property type="match status" value="1"/>
</dbReference>
<evidence type="ECO:0000313" key="7">
    <source>
        <dbReference type="Proteomes" id="UP000694568"/>
    </source>
</evidence>
<dbReference type="GO" id="GO:0005794">
    <property type="term" value="C:Golgi apparatus"/>
    <property type="evidence" value="ECO:0007669"/>
    <property type="project" value="TreeGrafter"/>
</dbReference>
<dbReference type="Gene3D" id="3.10.450.10">
    <property type="match status" value="1"/>
</dbReference>
<dbReference type="AlphaFoldDB" id="A0A8C9ZYP2"/>
<dbReference type="GO" id="GO:0004869">
    <property type="term" value="F:cysteine-type endopeptidase inhibitor activity"/>
    <property type="evidence" value="ECO:0007669"/>
    <property type="project" value="InterPro"/>
</dbReference>
<dbReference type="GO" id="GO:0006955">
    <property type="term" value="P:immune response"/>
    <property type="evidence" value="ECO:0007669"/>
    <property type="project" value="InterPro"/>
</dbReference>
<dbReference type="FunFam" id="3.10.450.10:FF:000004">
    <property type="entry name" value="Cystatin C"/>
    <property type="match status" value="1"/>
</dbReference>
<dbReference type="GeneTree" id="ENSGT00940000160277"/>
<dbReference type="GO" id="GO:0005615">
    <property type="term" value="C:extracellular space"/>
    <property type="evidence" value="ECO:0007669"/>
    <property type="project" value="TreeGrafter"/>
</dbReference>
<keyword evidence="2" id="KW-1015">Disulfide bond</keyword>
<dbReference type="Proteomes" id="UP000694568">
    <property type="component" value="Unplaced"/>
</dbReference>
<evidence type="ECO:0000313" key="6">
    <source>
        <dbReference type="Ensembl" id="ENSSLUP00000046590.1"/>
    </source>
</evidence>
<evidence type="ECO:0000256" key="1">
    <source>
        <dbReference type="ARBA" id="ARBA00009403"/>
    </source>
</evidence>
<dbReference type="GO" id="GO:0005783">
    <property type="term" value="C:endoplasmic reticulum"/>
    <property type="evidence" value="ECO:0007669"/>
    <property type="project" value="TreeGrafter"/>
</dbReference>
<sequence length="173" mass="18723">MGLKTLLLLSLLAALELPLAAFGGHVGGSMPGSPSNMSRSRAGGSMPGSPSNVSRSRAGGSMPGSPSNVSRNDRGLQQVVLAAAYSFNNQSNDAFLFKPSLILRAQRQVVRGVKYIVDWKISRTVCRKREDGNLSNCDFQPAGRLHQTFACHTEVWLIPWLNQTKTLQFHCGP</sequence>
<dbReference type="Ensembl" id="ENSSLUT00000048024.1">
    <property type="protein sequence ID" value="ENSSLUP00000046590.1"/>
    <property type="gene ID" value="ENSSLUG00000020515.1"/>
</dbReference>